<evidence type="ECO:0000256" key="2">
    <source>
        <dbReference type="ARBA" id="ARBA00022980"/>
    </source>
</evidence>
<dbReference type="Gene3D" id="2.20.25.30">
    <property type="match status" value="1"/>
</dbReference>
<gene>
    <name evidence="4" type="ORF">LAZ67_5001488</name>
</gene>
<protein>
    <submittedName>
        <fullName evidence="4">RpL37A</fullName>
    </submittedName>
</protein>
<dbReference type="InterPro" id="IPR011332">
    <property type="entry name" value="Ribosomal_zn-bd"/>
</dbReference>
<keyword evidence="5" id="KW-1185">Reference proteome</keyword>
<keyword evidence="2" id="KW-0689">Ribosomal protein</keyword>
<evidence type="ECO:0000313" key="5">
    <source>
        <dbReference type="Proteomes" id="UP001235939"/>
    </source>
</evidence>
<dbReference type="InterPro" id="IPR050522">
    <property type="entry name" value="Ribosomal_protein_eL43"/>
</dbReference>
<comment type="similarity">
    <text evidence="1">Belongs to the eukaryotic ribosomal protein eL43 family.</text>
</comment>
<dbReference type="InterPro" id="IPR002674">
    <property type="entry name" value="Ribosomal_eL43"/>
</dbReference>
<dbReference type="Proteomes" id="UP001235939">
    <property type="component" value="Chromosome 05"/>
</dbReference>
<keyword evidence="3" id="KW-0687">Ribonucleoprotein</keyword>
<proteinExistence type="inferred from homology"/>
<dbReference type="InterPro" id="IPR011331">
    <property type="entry name" value="Ribosomal_eL37/eL43"/>
</dbReference>
<sequence length="272" mass="31315">MLPLNRRRRKIVDECCEKSCTYCHIKEYYCENDRSLRLLFVILRLTQNMRVGFDAQSFSQYLVEVVAYPLICLVLTTVNRIDRLVAVVWPYACRYFSHLGNEPEFGRIFQGFRGDRRENLIATLLLVVLCVNLVLTEFTCTNDRLVQACGSKLSKLMSEVCEGKYNRPSKRSADIDSMHRPAKRTKKVGVVGKYGTRYGASLRKMIKKIEISQHKKYTCSFCGKYALKRKCVGIWHCRACTKTVSGGAYVPITNAAHSVRSAIRRPREMQEQ</sequence>
<evidence type="ECO:0000256" key="1">
    <source>
        <dbReference type="ARBA" id="ARBA00008672"/>
    </source>
</evidence>
<dbReference type="EMBL" id="CP092867">
    <property type="protein sequence ID" value="UYV67650.1"/>
    <property type="molecule type" value="Genomic_DNA"/>
</dbReference>
<dbReference type="Pfam" id="PF01780">
    <property type="entry name" value="Ribosomal_L37ae"/>
    <property type="match status" value="1"/>
</dbReference>
<reference evidence="4 5" key="1">
    <citation type="submission" date="2022-01" db="EMBL/GenBank/DDBJ databases">
        <title>A chromosomal length assembly of Cordylochernes scorpioides.</title>
        <authorList>
            <person name="Zeh D."/>
            <person name="Zeh J."/>
        </authorList>
    </citation>
    <scope>NUCLEOTIDE SEQUENCE [LARGE SCALE GENOMIC DNA]</scope>
    <source>
        <strain evidence="4">IN4F17</strain>
        <tissue evidence="4">Whole Body</tissue>
    </source>
</reference>
<name>A0ABY6KKF8_9ARAC</name>
<evidence type="ECO:0000313" key="4">
    <source>
        <dbReference type="EMBL" id="UYV67650.1"/>
    </source>
</evidence>
<accession>A0ABY6KKF8</accession>
<dbReference type="HAMAP" id="MF_00327">
    <property type="entry name" value="Ribosomal_eL43"/>
    <property type="match status" value="1"/>
</dbReference>
<dbReference type="SUPFAM" id="SSF57829">
    <property type="entry name" value="Zn-binding ribosomal proteins"/>
    <property type="match status" value="1"/>
</dbReference>
<organism evidence="4 5">
    <name type="scientific">Cordylochernes scorpioides</name>
    <dbReference type="NCBI Taxonomy" id="51811"/>
    <lineage>
        <taxon>Eukaryota</taxon>
        <taxon>Metazoa</taxon>
        <taxon>Ecdysozoa</taxon>
        <taxon>Arthropoda</taxon>
        <taxon>Chelicerata</taxon>
        <taxon>Arachnida</taxon>
        <taxon>Pseudoscorpiones</taxon>
        <taxon>Cheliferoidea</taxon>
        <taxon>Chernetidae</taxon>
        <taxon>Cordylochernes</taxon>
    </lineage>
</organism>
<evidence type="ECO:0000256" key="3">
    <source>
        <dbReference type="ARBA" id="ARBA00023274"/>
    </source>
</evidence>
<dbReference type="PANTHER" id="PTHR48129:SF1">
    <property type="entry name" value="LARGE RIBOSOMAL SUBUNIT PROTEIN EL43"/>
    <property type="match status" value="1"/>
</dbReference>
<dbReference type="NCBIfam" id="TIGR00280">
    <property type="entry name" value="eL43_euk_arch"/>
    <property type="match status" value="1"/>
</dbReference>
<dbReference type="PANTHER" id="PTHR48129">
    <property type="entry name" value="60S RIBOSOMAL PROTEIN L37A"/>
    <property type="match status" value="1"/>
</dbReference>
<dbReference type="NCBIfam" id="NF003058">
    <property type="entry name" value="PRK03976.1"/>
    <property type="match status" value="1"/>
</dbReference>